<dbReference type="GO" id="GO:0010181">
    <property type="term" value="F:FMN binding"/>
    <property type="evidence" value="ECO:0007669"/>
    <property type="project" value="InterPro"/>
</dbReference>
<dbReference type="GO" id="GO:0016491">
    <property type="term" value="F:oxidoreductase activity"/>
    <property type="evidence" value="ECO:0007669"/>
    <property type="project" value="UniProtKB-KW"/>
</dbReference>
<comment type="caution">
    <text evidence="4">The sequence shown here is derived from an EMBL/GenBank/DDBJ whole genome shotgun (WGS) entry which is preliminary data.</text>
</comment>
<dbReference type="CDD" id="cd02803">
    <property type="entry name" value="OYE_like_FMN_family"/>
    <property type="match status" value="1"/>
</dbReference>
<dbReference type="PANTHER" id="PTHR43656">
    <property type="entry name" value="BINDING OXIDOREDUCTASE, PUTATIVE (AFU_ORTHOLOGUE AFUA_2G08260)-RELATED"/>
    <property type="match status" value="1"/>
</dbReference>
<dbReference type="EMBL" id="MFYX01000130">
    <property type="protein sequence ID" value="OGK01216.1"/>
    <property type="molecule type" value="Genomic_DNA"/>
</dbReference>
<gene>
    <name evidence="4" type="ORF">A2519_22455</name>
</gene>
<protein>
    <recommendedName>
        <fullName evidence="3">NADH:flavin oxidoreductase/NADH oxidase N-terminal domain-containing protein</fullName>
    </recommendedName>
</protein>
<dbReference type="InterPro" id="IPR001155">
    <property type="entry name" value="OxRdtase_FMN_N"/>
</dbReference>
<name>A0A1F7F3X9_UNCRA</name>
<dbReference type="Pfam" id="PF00724">
    <property type="entry name" value="Oxidored_FMN"/>
    <property type="match status" value="1"/>
</dbReference>
<reference evidence="4 5" key="1">
    <citation type="journal article" date="2016" name="Nat. Commun.">
        <title>Thousands of microbial genomes shed light on interconnected biogeochemical processes in an aquifer system.</title>
        <authorList>
            <person name="Anantharaman K."/>
            <person name="Brown C.T."/>
            <person name="Hug L.A."/>
            <person name="Sharon I."/>
            <person name="Castelle C.J."/>
            <person name="Probst A.J."/>
            <person name="Thomas B.C."/>
            <person name="Singh A."/>
            <person name="Wilkins M.J."/>
            <person name="Karaoz U."/>
            <person name="Brodie E.L."/>
            <person name="Williams K.H."/>
            <person name="Hubbard S.S."/>
            <person name="Banfield J.F."/>
        </authorList>
    </citation>
    <scope>NUCLEOTIDE SEQUENCE [LARGE SCALE GENOMIC DNA]</scope>
</reference>
<proteinExistence type="predicted"/>
<sequence>MDTRGLFSPCSFFGLSFNNRLARSATAERCADAQGSVGPEYVSMHQMLAQGGVGLIITGHAYVSPEGATTPSMTGIHNNTVIPRLKQTTDTVHTYPGVKIIMQINHAGRQTPYVPEGLHAIAPSVVPAPKCLVPSEMSDREIADTIDRYVQAAERVKAAGFDGVQLHGAHGYLISQFVSPYTNRRTDDFGGSIKNRLRFVTEIITRIKRSLGDSFPVLIKWNSEDFVPQGLSQDQSLAMVFALQETGLDGIEISGGIFESSAKICRRHIKKPEDEAYYAGFAKRLKQDGLGIPVILAGGFRSAQKAGEIISSGIADLVSFCRPLIRDPALPDRLRHNPSLRSDCISCNRCLLQQDGPTKCWR</sequence>
<accession>A0A1F7F3X9</accession>
<organism evidence="4 5">
    <name type="scientific">Candidatus Raymondbacteria bacterium RIFOXYD12_FULL_49_13</name>
    <dbReference type="NCBI Taxonomy" id="1817890"/>
    <lineage>
        <taxon>Bacteria</taxon>
        <taxon>Raymondiibacteriota</taxon>
    </lineage>
</organism>
<evidence type="ECO:0000313" key="5">
    <source>
        <dbReference type="Proteomes" id="UP000179243"/>
    </source>
</evidence>
<keyword evidence="2" id="KW-0560">Oxidoreductase</keyword>
<evidence type="ECO:0000259" key="3">
    <source>
        <dbReference type="Pfam" id="PF00724"/>
    </source>
</evidence>
<evidence type="ECO:0000313" key="4">
    <source>
        <dbReference type="EMBL" id="OGK01216.1"/>
    </source>
</evidence>
<dbReference type="Gene3D" id="3.20.20.70">
    <property type="entry name" value="Aldolase class I"/>
    <property type="match status" value="1"/>
</dbReference>
<dbReference type="AlphaFoldDB" id="A0A1F7F3X9"/>
<evidence type="ECO:0000256" key="2">
    <source>
        <dbReference type="ARBA" id="ARBA00023002"/>
    </source>
</evidence>
<dbReference type="PANTHER" id="PTHR43656:SF2">
    <property type="entry name" value="BINDING OXIDOREDUCTASE, PUTATIVE (AFU_ORTHOLOGUE AFUA_2G08260)-RELATED"/>
    <property type="match status" value="1"/>
</dbReference>
<feature type="domain" description="NADH:flavin oxidoreductase/NADH oxidase N-terminal" evidence="3">
    <location>
        <begin position="6"/>
        <end position="337"/>
    </location>
</feature>
<evidence type="ECO:0000256" key="1">
    <source>
        <dbReference type="ARBA" id="ARBA00022630"/>
    </source>
</evidence>
<dbReference type="InterPro" id="IPR013785">
    <property type="entry name" value="Aldolase_TIM"/>
</dbReference>
<dbReference type="Proteomes" id="UP000179243">
    <property type="component" value="Unassembled WGS sequence"/>
</dbReference>
<dbReference type="InterPro" id="IPR051799">
    <property type="entry name" value="NADH_flavin_oxidoreductase"/>
</dbReference>
<keyword evidence="1" id="KW-0285">Flavoprotein</keyword>
<dbReference type="SUPFAM" id="SSF51395">
    <property type="entry name" value="FMN-linked oxidoreductases"/>
    <property type="match status" value="1"/>
</dbReference>